<organism evidence="9">
    <name type="scientific">Thermosporothrix sp. COM3</name>
    <dbReference type="NCBI Taxonomy" id="2490863"/>
    <lineage>
        <taxon>Bacteria</taxon>
        <taxon>Bacillati</taxon>
        <taxon>Chloroflexota</taxon>
        <taxon>Ktedonobacteria</taxon>
        <taxon>Ktedonobacterales</taxon>
        <taxon>Thermosporotrichaceae</taxon>
        <taxon>Thermosporothrix</taxon>
    </lineage>
</organism>
<dbReference type="AlphaFoldDB" id="A0A455SBE0"/>
<dbReference type="EMBL" id="AP019376">
    <property type="protein sequence ID" value="BBH85783.1"/>
    <property type="molecule type" value="Genomic_DNA"/>
</dbReference>
<dbReference type="PRINTS" id="PR00723">
    <property type="entry name" value="SUBTILISIN"/>
</dbReference>
<protein>
    <submittedName>
        <fullName evidence="9">Peptidase S8</fullName>
    </submittedName>
</protein>
<comment type="similarity">
    <text evidence="1 6 7">Belongs to the peptidase S8 family.</text>
</comment>
<feature type="domain" description="Peptidase S8/S53" evidence="8">
    <location>
        <begin position="133"/>
        <end position="479"/>
    </location>
</feature>
<dbReference type="GO" id="GO:0006508">
    <property type="term" value="P:proteolysis"/>
    <property type="evidence" value="ECO:0007669"/>
    <property type="project" value="UniProtKB-KW"/>
</dbReference>
<dbReference type="InterPro" id="IPR023827">
    <property type="entry name" value="Peptidase_S8_Asp-AS"/>
</dbReference>
<dbReference type="Pfam" id="PF00082">
    <property type="entry name" value="Peptidase_S8"/>
    <property type="match status" value="1"/>
</dbReference>
<name>A0A455SBE0_9CHLR</name>
<gene>
    <name evidence="9" type="ORF">KTC_05340</name>
</gene>
<evidence type="ECO:0000313" key="9">
    <source>
        <dbReference type="EMBL" id="BBH85783.1"/>
    </source>
</evidence>
<keyword evidence="4 6" id="KW-0720">Serine protease</keyword>
<dbReference type="PANTHER" id="PTHR43806">
    <property type="entry name" value="PEPTIDASE S8"/>
    <property type="match status" value="1"/>
</dbReference>
<accession>A0A455SBE0</accession>
<reference evidence="9" key="1">
    <citation type="submission" date="2018-12" db="EMBL/GenBank/DDBJ databases">
        <title>Novel natural products biosynthetic potential of the class Ktedonobacteria.</title>
        <authorList>
            <person name="Zheng Y."/>
            <person name="Saitou A."/>
            <person name="Wang C.M."/>
            <person name="Toyoda A."/>
            <person name="Minakuchi Y."/>
            <person name="Sekiguchi Y."/>
            <person name="Ueda K."/>
            <person name="Takano H."/>
            <person name="Sakai Y."/>
            <person name="Yokota A."/>
            <person name="Yabe S."/>
        </authorList>
    </citation>
    <scope>NUCLEOTIDE SEQUENCE</scope>
    <source>
        <strain evidence="9">COM3</strain>
    </source>
</reference>
<feature type="active site" description="Charge relay system" evidence="5 6">
    <location>
        <position position="185"/>
    </location>
</feature>
<evidence type="ECO:0000259" key="8">
    <source>
        <dbReference type="Pfam" id="PF00082"/>
    </source>
</evidence>
<evidence type="ECO:0000256" key="2">
    <source>
        <dbReference type="ARBA" id="ARBA00022670"/>
    </source>
</evidence>
<evidence type="ECO:0000256" key="7">
    <source>
        <dbReference type="RuleBase" id="RU003355"/>
    </source>
</evidence>
<sequence>MLALTFLASLPERVEAVAKTDNYILLYNQQTKIDKNALTKNGNKIIFDLSQAKVMVVRSNNPNELKKVPGVIGLAKDKRSVRLPGNEVKNITTVPQTKAAAAQCASVETSCPLQWDLARINVPQAWKTTQGSKEVRVAVVDTGVNSSHDALGSNYDKASSRSFVQPDADCPQEVDASNPEDQQGHGTWVATHIGGRNGTLMTGIAPNTTLVGIRVLNACGYGYDSWILAGLMYASTINVDIINMSLGGYVCAEGIVPESYYCNNAESVGDSQTVWKTYTQIVKFLMERGTLVIAAAGNDHVRLDREGHVAGPSSVAFAVPMNHPANNLYGLSAVPAGIPGVITVAATNHITAKGGPDETLYGQYGENLKDQLSYYSNFGRRIDVSAPGGSVNYNIPPFDCKSAECSRLRYTSIANADNPGDFGAWGVDANGNPCATCYAFAIGTSMAAPQVAGVAALALAAHPNMTAKELSAWLKKSVTRFLNKNETPSAAEDPASPHYNYDMDYGTPGIPTYEEMGKGVIDAAKAVAAK</sequence>
<feature type="active site" description="Charge relay system" evidence="5 6">
    <location>
        <position position="445"/>
    </location>
</feature>
<proteinExistence type="inferred from homology"/>
<dbReference type="PROSITE" id="PS00136">
    <property type="entry name" value="SUBTILASE_ASP"/>
    <property type="match status" value="1"/>
</dbReference>
<dbReference type="Gene3D" id="3.40.50.200">
    <property type="entry name" value="Peptidase S8/S53 domain"/>
    <property type="match status" value="1"/>
</dbReference>
<dbReference type="SUPFAM" id="SSF52743">
    <property type="entry name" value="Subtilisin-like"/>
    <property type="match status" value="1"/>
</dbReference>
<dbReference type="PROSITE" id="PS51892">
    <property type="entry name" value="SUBTILASE"/>
    <property type="match status" value="1"/>
</dbReference>
<dbReference type="GO" id="GO:0004252">
    <property type="term" value="F:serine-type endopeptidase activity"/>
    <property type="evidence" value="ECO:0007669"/>
    <property type="project" value="UniProtKB-UniRule"/>
</dbReference>
<dbReference type="InterPro" id="IPR023828">
    <property type="entry name" value="Peptidase_S8_Ser-AS"/>
</dbReference>
<evidence type="ECO:0000256" key="1">
    <source>
        <dbReference type="ARBA" id="ARBA00011073"/>
    </source>
</evidence>
<evidence type="ECO:0000256" key="3">
    <source>
        <dbReference type="ARBA" id="ARBA00022801"/>
    </source>
</evidence>
<keyword evidence="2 6" id="KW-0645">Protease</keyword>
<evidence type="ECO:0000256" key="4">
    <source>
        <dbReference type="ARBA" id="ARBA00022825"/>
    </source>
</evidence>
<dbReference type="InterPro" id="IPR000209">
    <property type="entry name" value="Peptidase_S8/S53_dom"/>
</dbReference>
<dbReference type="InterPro" id="IPR015500">
    <property type="entry name" value="Peptidase_S8_subtilisin-rel"/>
</dbReference>
<evidence type="ECO:0000256" key="5">
    <source>
        <dbReference type="PIRSR" id="PIRSR615500-1"/>
    </source>
</evidence>
<feature type="active site" description="Charge relay system" evidence="5 6">
    <location>
        <position position="141"/>
    </location>
</feature>
<dbReference type="InterPro" id="IPR050131">
    <property type="entry name" value="Peptidase_S8_subtilisin-like"/>
</dbReference>
<keyword evidence="3 6" id="KW-0378">Hydrolase</keyword>
<dbReference type="InterPro" id="IPR036852">
    <property type="entry name" value="Peptidase_S8/S53_dom_sf"/>
</dbReference>
<dbReference type="PROSITE" id="PS00138">
    <property type="entry name" value="SUBTILASE_SER"/>
    <property type="match status" value="1"/>
</dbReference>
<dbReference type="PANTHER" id="PTHR43806:SF11">
    <property type="entry name" value="CEREVISIN-RELATED"/>
    <property type="match status" value="1"/>
</dbReference>
<evidence type="ECO:0000256" key="6">
    <source>
        <dbReference type="PROSITE-ProRule" id="PRU01240"/>
    </source>
</evidence>